<dbReference type="RefSeq" id="WP_073237916.1">
    <property type="nucleotide sequence ID" value="NZ_FQUY01000008.1"/>
</dbReference>
<dbReference type="AlphaFoldDB" id="A0A1M4XFF2"/>
<organism evidence="1 2">
    <name type="scientific">Desulforamulus putei DSM 12395</name>
    <dbReference type="NCBI Taxonomy" id="1121429"/>
    <lineage>
        <taxon>Bacteria</taxon>
        <taxon>Bacillati</taxon>
        <taxon>Bacillota</taxon>
        <taxon>Clostridia</taxon>
        <taxon>Eubacteriales</taxon>
        <taxon>Peptococcaceae</taxon>
        <taxon>Desulforamulus</taxon>
    </lineage>
</organism>
<gene>
    <name evidence="1" type="ORF">SAMN02745133_01438</name>
</gene>
<accession>A0A1M4XFF2</accession>
<protein>
    <submittedName>
        <fullName evidence="1">Uncharacterized protein</fullName>
    </submittedName>
</protein>
<evidence type="ECO:0000313" key="1">
    <source>
        <dbReference type="EMBL" id="SHE92347.1"/>
    </source>
</evidence>
<dbReference type="OrthoDB" id="1787289at2"/>
<proteinExistence type="predicted"/>
<name>A0A1M4XFF2_9FIRM</name>
<dbReference type="EMBL" id="FQUY01000008">
    <property type="protein sequence ID" value="SHE92347.1"/>
    <property type="molecule type" value="Genomic_DNA"/>
</dbReference>
<reference evidence="2" key="1">
    <citation type="submission" date="2016-11" db="EMBL/GenBank/DDBJ databases">
        <authorList>
            <person name="Varghese N."/>
            <person name="Submissions S."/>
        </authorList>
    </citation>
    <scope>NUCLEOTIDE SEQUENCE [LARGE SCALE GENOMIC DNA]</scope>
    <source>
        <strain evidence="2">DSM 12395</strain>
    </source>
</reference>
<dbReference type="Proteomes" id="UP000184148">
    <property type="component" value="Unassembled WGS sequence"/>
</dbReference>
<evidence type="ECO:0000313" key="2">
    <source>
        <dbReference type="Proteomes" id="UP000184148"/>
    </source>
</evidence>
<keyword evidence="2" id="KW-1185">Reference proteome</keyword>
<dbReference type="STRING" id="1121429.SAMN02745133_01438"/>
<sequence>MASLQECLKKWEKSTIIYLHYIQGMSASEYNNGFADGLEMALKSFQEHLKECPDYQITEEVEVE</sequence>